<organism evidence="3 4">
    <name type="scientific">Fontibacillus phaseoli</name>
    <dbReference type="NCBI Taxonomy" id="1416533"/>
    <lineage>
        <taxon>Bacteria</taxon>
        <taxon>Bacillati</taxon>
        <taxon>Bacillota</taxon>
        <taxon>Bacilli</taxon>
        <taxon>Bacillales</taxon>
        <taxon>Paenibacillaceae</taxon>
        <taxon>Fontibacillus</taxon>
    </lineage>
</organism>
<feature type="transmembrane region" description="Helical" evidence="1">
    <location>
        <begin position="278"/>
        <end position="300"/>
    </location>
</feature>
<keyword evidence="4" id="KW-1185">Reference proteome</keyword>
<dbReference type="Proteomes" id="UP000253090">
    <property type="component" value="Unassembled WGS sequence"/>
</dbReference>
<name>A0A369B9H6_9BACL</name>
<feature type="transmembrane region" description="Helical" evidence="1">
    <location>
        <begin position="102"/>
        <end position="120"/>
    </location>
</feature>
<gene>
    <name evidence="3" type="ORF">DFP94_107125</name>
</gene>
<feature type="transmembrane region" description="Helical" evidence="1">
    <location>
        <begin position="47"/>
        <end position="69"/>
    </location>
</feature>
<feature type="transmembrane region" description="Helical" evidence="1">
    <location>
        <begin position="76"/>
        <end position="96"/>
    </location>
</feature>
<evidence type="ECO:0000313" key="3">
    <source>
        <dbReference type="EMBL" id="RCX18170.1"/>
    </source>
</evidence>
<dbReference type="RefSeq" id="WP_114497679.1">
    <property type="nucleotide sequence ID" value="NZ_QPJW01000007.1"/>
</dbReference>
<dbReference type="Pfam" id="PF13559">
    <property type="entry name" value="DUF4129"/>
    <property type="match status" value="1"/>
</dbReference>
<comment type="caution">
    <text evidence="3">The sequence shown here is derived from an EMBL/GenBank/DDBJ whole genome shotgun (WGS) entry which is preliminary data.</text>
</comment>
<accession>A0A369B9H6</accession>
<sequence>MNLKSARLDRNYFARSLVLWGLCLVETAFFLPVIVLAHTYLVLPGYLSFPALCAFPLVSLAGVLVRACLPVLWKQIAASLLLGAGFAVLVAVVAVPESGTGLILKFLPFMLAGTFFALQGTTSAKRKSHNNLYWSGIAGYLLAGIFFPRFPQLAASVPLVTWSGVFCLAWALFSANMMYLRYSTFSEEGAGNPLPRGLRRHNMIWIGAIVLGAVMLAAGTGRWAGGVLLGLLREIFGWLFRPSDEPKLVPEEAVQPPAMEFPPPEAHEPGWLSQLLDAVFFGFGTLVVIALLAALLYWVYKNAGGIWRRWIDRLLSLLGQPSTEKSNKAYVDEETTLKAWESGMSKWRGWLGTFSSRRGRRERWEDLPDNRERIRYLYRRMLKAEQAEGYDLKPHFTPRETEAEIRKLPVSKSRSGKSDWEKRRSTADVLLGLYYRARYGELEPGDDEVARIKTEMKL</sequence>
<proteinExistence type="predicted"/>
<evidence type="ECO:0000313" key="4">
    <source>
        <dbReference type="Proteomes" id="UP000253090"/>
    </source>
</evidence>
<keyword evidence="1" id="KW-0472">Membrane</keyword>
<evidence type="ECO:0000259" key="2">
    <source>
        <dbReference type="Pfam" id="PF13559"/>
    </source>
</evidence>
<protein>
    <submittedName>
        <fullName evidence="3">Uncharacterized protein DUF4129</fullName>
    </submittedName>
</protein>
<feature type="transmembrane region" description="Helical" evidence="1">
    <location>
        <begin position="12"/>
        <end position="41"/>
    </location>
</feature>
<dbReference type="EMBL" id="QPJW01000007">
    <property type="protein sequence ID" value="RCX18170.1"/>
    <property type="molecule type" value="Genomic_DNA"/>
</dbReference>
<reference evidence="3 4" key="1">
    <citation type="submission" date="2018-07" db="EMBL/GenBank/DDBJ databases">
        <title>Genomic Encyclopedia of Type Strains, Phase III (KMG-III): the genomes of soil and plant-associated and newly described type strains.</title>
        <authorList>
            <person name="Whitman W."/>
        </authorList>
    </citation>
    <scope>NUCLEOTIDE SEQUENCE [LARGE SCALE GENOMIC DNA]</scope>
    <source>
        <strain evidence="3 4">CECT 8333</strain>
    </source>
</reference>
<keyword evidence="1" id="KW-0812">Transmembrane</keyword>
<feature type="transmembrane region" description="Helical" evidence="1">
    <location>
        <begin position="162"/>
        <end position="182"/>
    </location>
</feature>
<evidence type="ECO:0000256" key="1">
    <source>
        <dbReference type="SAM" id="Phobius"/>
    </source>
</evidence>
<feature type="transmembrane region" description="Helical" evidence="1">
    <location>
        <begin position="132"/>
        <end position="150"/>
    </location>
</feature>
<feature type="transmembrane region" description="Helical" evidence="1">
    <location>
        <begin position="203"/>
        <end position="224"/>
    </location>
</feature>
<dbReference type="OrthoDB" id="2663086at2"/>
<feature type="domain" description="Protein-glutamine gamma-glutamyltransferase-like C-terminal" evidence="2">
    <location>
        <begin position="377"/>
        <end position="452"/>
    </location>
</feature>
<keyword evidence="1" id="KW-1133">Transmembrane helix</keyword>
<dbReference type="InterPro" id="IPR025403">
    <property type="entry name" value="TgpA-like_C"/>
</dbReference>
<dbReference type="AlphaFoldDB" id="A0A369B9H6"/>